<feature type="region of interest" description="Disordered" evidence="1">
    <location>
        <begin position="124"/>
        <end position="152"/>
    </location>
</feature>
<protein>
    <submittedName>
        <fullName evidence="2">Uncharacterized protein</fullName>
    </submittedName>
</protein>
<evidence type="ECO:0000256" key="1">
    <source>
        <dbReference type="SAM" id="MobiDB-lite"/>
    </source>
</evidence>
<dbReference type="AlphaFoldDB" id="A0A6V7PP74"/>
<accession>A0A6V7PP74</accession>
<organism evidence="2">
    <name type="scientific">Ananas comosus var. bracteatus</name>
    <name type="common">red pineapple</name>
    <dbReference type="NCBI Taxonomy" id="296719"/>
    <lineage>
        <taxon>Eukaryota</taxon>
        <taxon>Viridiplantae</taxon>
        <taxon>Streptophyta</taxon>
        <taxon>Embryophyta</taxon>
        <taxon>Tracheophyta</taxon>
        <taxon>Spermatophyta</taxon>
        <taxon>Magnoliopsida</taxon>
        <taxon>Liliopsida</taxon>
        <taxon>Poales</taxon>
        <taxon>Bromeliaceae</taxon>
        <taxon>Bromelioideae</taxon>
        <taxon>Ananas</taxon>
    </lineage>
</organism>
<reference evidence="2" key="1">
    <citation type="submission" date="2020-07" db="EMBL/GenBank/DDBJ databases">
        <authorList>
            <person name="Lin J."/>
        </authorList>
    </citation>
    <scope>NUCLEOTIDE SEQUENCE</scope>
</reference>
<gene>
    <name evidence="2" type="ORF">CB5_LOCUS15883</name>
</gene>
<dbReference type="EMBL" id="LR862150">
    <property type="protein sequence ID" value="CAD1832672.1"/>
    <property type="molecule type" value="Genomic_DNA"/>
</dbReference>
<sequence>MANGTRLQQQTTSYNQSFEGTLQIARDFNQKLDVIIEALQKEQARRHKIIEKEIVVQVPKEEKELIPIPIPLEKRVSSLTNFVFDQPVVVKEVEQKHLEILQMEDSNGYDVKLSDSASRPEGLLRLHATQPSPTKPIPNVETRNIEHSSSDRSNLEITSFHFLSEQTKLKNLR</sequence>
<evidence type="ECO:0000313" key="2">
    <source>
        <dbReference type="EMBL" id="CAD1832672.1"/>
    </source>
</evidence>
<name>A0A6V7PP74_ANACO</name>
<proteinExistence type="predicted"/>
<feature type="compositionally biased region" description="Basic and acidic residues" evidence="1">
    <location>
        <begin position="143"/>
        <end position="152"/>
    </location>
</feature>